<feature type="compositionally biased region" description="Basic and acidic residues" evidence="1">
    <location>
        <begin position="21"/>
        <end position="36"/>
    </location>
</feature>
<name>A0A0L0VF50_9BASI</name>
<dbReference type="InterPro" id="IPR052055">
    <property type="entry name" value="Hepadnavirus_pol/RT"/>
</dbReference>
<dbReference type="PANTHER" id="PTHR33050">
    <property type="entry name" value="REVERSE TRANSCRIPTASE DOMAIN-CONTAINING PROTEIN"/>
    <property type="match status" value="1"/>
</dbReference>
<organism evidence="2 3">
    <name type="scientific">Puccinia striiformis f. sp. tritici PST-78</name>
    <dbReference type="NCBI Taxonomy" id="1165861"/>
    <lineage>
        <taxon>Eukaryota</taxon>
        <taxon>Fungi</taxon>
        <taxon>Dikarya</taxon>
        <taxon>Basidiomycota</taxon>
        <taxon>Pucciniomycotina</taxon>
        <taxon>Pucciniomycetes</taxon>
        <taxon>Pucciniales</taxon>
        <taxon>Pucciniaceae</taxon>
        <taxon>Puccinia</taxon>
    </lineage>
</organism>
<accession>A0A0L0VF50</accession>
<evidence type="ECO:0000256" key="1">
    <source>
        <dbReference type="SAM" id="MobiDB-lite"/>
    </source>
</evidence>
<dbReference type="EMBL" id="AJIL01000066">
    <property type="protein sequence ID" value="KNE97614.1"/>
    <property type="molecule type" value="Genomic_DNA"/>
</dbReference>
<dbReference type="AlphaFoldDB" id="A0A0L0VF50"/>
<dbReference type="SUPFAM" id="SSF56672">
    <property type="entry name" value="DNA/RNA polymerases"/>
    <property type="match status" value="1"/>
</dbReference>
<protein>
    <submittedName>
        <fullName evidence="2">Uncharacterized protein</fullName>
    </submittedName>
</protein>
<evidence type="ECO:0000313" key="3">
    <source>
        <dbReference type="Proteomes" id="UP000054564"/>
    </source>
</evidence>
<gene>
    <name evidence="2" type="ORF">PSTG_09163</name>
</gene>
<proteinExistence type="predicted"/>
<comment type="caution">
    <text evidence="2">The sequence shown here is derived from an EMBL/GenBank/DDBJ whole genome shotgun (WGS) entry which is preliminary data.</text>
</comment>
<dbReference type="InterPro" id="IPR043502">
    <property type="entry name" value="DNA/RNA_pol_sf"/>
</dbReference>
<feature type="region of interest" description="Disordered" evidence="1">
    <location>
        <begin position="1"/>
        <end position="56"/>
    </location>
</feature>
<evidence type="ECO:0000313" key="2">
    <source>
        <dbReference type="EMBL" id="KNE97614.1"/>
    </source>
</evidence>
<dbReference type="PANTHER" id="PTHR33050:SF7">
    <property type="entry name" value="RIBONUCLEASE H"/>
    <property type="match status" value="1"/>
</dbReference>
<dbReference type="STRING" id="1165861.A0A0L0VF50"/>
<sequence length="571" mass="66037">MPNQMIRPVNPLPPHTPAPLRTERRSIDQSSIKDIDPSVTTEEEALETPSAEDTSIEWPERVTCEMNIEEWELALRTNGLINEFADVIHGFTHGFHQGIPTHNLGRDWFFYTPPNHQGASLVREEIEDSIKKEIAAKRMFGPYTKEQVHARFGFFRTNPLGAAINGDGTVRPINDLSFPRNDEIPSVNSFVNKHDYDTTWDDFRIVSKFFRGQNQPLLLAVFDWEKAYRQIPTAKDQWPYLMVQDFNDRILHIMLREFPLVAIFRWVDNNLFVKTLDAPVDLDQIVQRSNTLGVKTNPKKISPFQEEQKYIGFVWNATKKTVRLPDDKKLQRIQQLKTFLDPSKSFNFNEVAGRLNHVSYLLPQLRCYINSLYRWLNSWMNRGHPLPVPPDARIDLEYWLKTLLFFKDTRMIQNPDPTEIGWVGDASTGFGIGILIGSKWAQFQLTKEWDEGPHPKRDINWLETIAVRLGLLVLDRLGAIPGKVFNVWTDNTTTENCISKRKSKHSYANDEWKIIQDTLVRMQIDIVSKRVTSKNNLADSLSRGDRSGHLSKNMVTVVVPLDLENRLFQTC</sequence>
<reference evidence="3" key="1">
    <citation type="submission" date="2014-03" db="EMBL/GenBank/DDBJ databases">
        <title>The Genome Sequence of Puccinia striiformis f. sp. tritici PST-78.</title>
        <authorList>
            <consortium name="The Broad Institute Genome Sequencing Platform"/>
            <person name="Cuomo C."/>
            <person name="Hulbert S."/>
            <person name="Chen X."/>
            <person name="Walker B."/>
            <person name="Young S.K."/>
            <person name="Zeng Q."/>
            <person name="Gargeya S."/>
            <person name="Fitzgerald M."/>
            <person name="Haas B."/>
            <person name="Abouelleil A."/>
            <person name="Alvarado L."/>
            <person name="Arachchi H.M."/>
            <person name="Berlin A.M."/>
            <person name="Chapman S.B."/>
            <person name="Goldberg J."/>
            <person name="Griggs A."/>
            <person name="Gujja S."/>
            <person name="Hansen M."/>
            <person name="Howarth C."/>
            <person name="Imamovic A."/>
            <person name="Larimer J."/>
            <person name="McCowan C."/>
            <person name="Montmayeur A."/>
            <person name="Murphy C."/>
            <person name="Neiman D."/>
            <person name="Pearson M."/>
            <person name="Priest M."/>
            <person name="Roberts A."/>
            <person name="Saif S."/>
            <person name="Shea T."/>
            <person name="Sisk P."/>
            <person name="Sykes S."/>
            <person name="Wortman J."/>
            <person name="Nusbaum C."/>
            <person name="Birren B."/>
        </authorList>
    </citation>
    <scope>NUCLEOTIDE SEQUENCE [LARGE SCALE GENOMIC DNA]</scope>
    <source>
        <strain evidence="3">race PST-78</strain>
    </source>
</reference>
<keyword evidence="3" id="KW-1185">Reference proteome</keyword>
<dbReference type="Proteomes" id="UP000054564">
    <property type="component" value="Unassembled WGS sequence"/>
</dbReference>